<dbReference type="AlphaFoldDB" id="A0A6J7CNQ5"/>
<dbReference type="SUPFAM" id="SSF101960">
    <property type="entry name" value="Stabilizer of iron transporter SufD"/>
    <property type="match status" value="1"/>
</dbReference>
<protein>
    <submittedName>
        <fullName evidence="2">Unannotated protein</fullName>
    </submittedName>
</protein>
<dbReference type="PANTHER" id="PTHR43575:SF1">
    <property type="entry name" value="PROTEIN ABCI7, CHLOROPLASTIC"/>
    <property type="match status" value="1"/>
</dbReference>
<dbReference type="GO" id="GO:0016226">
    <property type="term" value="P:iron-sulfur cluster assembly"/>
    <property type="evidence" value="ECO:0007669"/>
    <property type="project" value="InterPro"/>
</dbReference>
<dbReference type="InterPro" id="IPR037284">
    <property type="entry name" value="SUF_FeS_clus_asmbl_SufBD_sf"/>
</dbReference>
<proteinExistence type="predicted"/>
<dbReference type="InterPro" id="IPR000825">
    <property type="entry name" value="SUF_FeS_clus_asmbl_SufBD_core"/>
</dbReference>
<organism evidence="2">
    <name type="scientific">freshwater metagenome</name>
    <dbReference type="NCBI Taxonomy" id="449393"/>
    <lineage>
        <taxon>unclassified sequences</taxon>
        <taxon>metagenomes</taxon>
        <taxon>ecological metagenomes</taxon>
    </lineage>
</organism>
<sequence length="405" mass="44433">MTNFLDTATHWIEGQPDAAERRTMLDEFATTGIPKTTDEVWRYAPLEYFNLDQYVVDAPFLDHSGDALENSIATLGAVVVRTHNGVLQGVEGQLNGVTVETTQHAGSITGYEDDSFVVMNGALTPGTIELTVTPGRDIRETIVILHTVTAGAAFPRLKISIGKSASARVIEIWSGGLDSLVVPVSEYHLDENSSLNLATYQRLDLSAWYVSRTTTTLGRDARMHQSVIGMGAAYDRARNDAVFQGTGAQNELWTTYLGRGTQVHDLRSHQLHNTGRTASRLLSKGAVAEESRSIYTGLIEIERGARRTDARQTNHNLLLSPHAHADTVPNLDIRENDVTCAHASSVGPLDELQRWYLESRGVSRHDAERLMIQGFFNEMLDVLPRDVASVIEADIASQLDGVVVV</sequence>
<reference evidence="2" key="1">
    <citation type="submission" date="2020-05" db="EMBL/GenBank/DDBJ databases">
        <authorList>
            <person name="Chiriac C."/>
            <person name="Salcher M."/>
            <person name="Ghai R."/>
            <person name="Kavagutti S V."/>
        </authorList>
    </citation>
    <scope>NUCLEOTIDE SEQUENCE</scope>
</reference>
<name>A0A6J7CNQ5_9ZZZZ</name>
<dbReference type="EMBL" id="CAFBLN010000002">
    <property type="protein sequence ID" value="CAB4859431.1"/>
    <property type="molecule type" value="Genomic_DNA"/>
</dbReference>
<dbReference type="PANTHER" id="PTHR43575">
    <property type="entry name" value="PROTEIN ABCI7, CHLOROPLASTIC"/>
    <property type="match status" value="1"/>
</dbReference>
<feature type="domain" description="SUF system FeS cluster assembly SufBD core" evidence="1">
    <location>
        <begin position="151"/>
        <end position="375"/>
    </location>
</feature>
<dbReference type="Pfam" id="PF01458">
    <property type="entry name" value="SUFBD_core"/>
    <property type="match status" value="1"/>
</dbReference>
<evidence type="ECO:0000259" key="1">
    <source>
        <dbReference type="Pfam" id="PF01458"/>
    </source>
</evidence>
<dbReference type="InterPro" id="IPR055346">
    <property type="entry name" value="Fe-S_cluster_assembly_SufBD"/>
</dbReference>
<accession>A0A6J7CNQ5</accession>
<gene>
    <name evidence="2" type="ORF">UFOPK3381_00168</name>
</gene>
<evidence type="ECO:0000313" key="2">
    <source>
        <dbReference type="EMBL" id="CAB4859431.1"/>
    </source>
</evidence>